<keyword evidence="3" id="KW-1185">Reference proteome</keyword>
<feature type="region of interest" description="Disordered" evidence="1">
    <location>
        <begin position="33"/>
        <end position="56"/>
    </location>
</feature>
<proteinExistence type="predicted"/>
<gene>
    <name evidence="2" type="ORF">Pan265_12350</name>
</gene>
<dbReference type="RefSeq" id="WP_145445537.1">
    <property type="nucleotide sequence ID" value="NZ_CP036280.1"/>
</dbReference>
<dbReference type="Gene3D" id="1.20.120.1490">
    <property type="match status" value="2"/>
</dbReference>
<reference evidence="2 3" key="1">
    <citation type="submission" date="2019-02" db="EMBL/GenBank/DDBJ databases">
        <title>Deep-cultivation of Planctomycetes and their phenomic and genomic characterization uncovers novel biology.</title>
        <authorList>
            <person name="Wiegand S."/>
            <person name="Jogler M."/>
            <person name="Boedeker C."/>
            <person name="Pinto D."/>
            <person name="Vollmers J."/>
            <person name="Rivas-Marin E."/>
            <person name="Kohn T."/>
            <person name="Peeters S.H."/>
            <person name="Heuer A."/>
            <person name="Rast P."/>
            <person name="Oberbeckmann S."/>
            <person name="Bunk B."/>
            <person name="Jeske O."/>
            <person name="Meyerdierks A."/>
            <person name="Storesund J.E."/>
            <person name="Kallscheuer N."/>
            <person name="Luecker S."/>
            <person name="Lage O.M."/>
            <person name="Pohl T."/>
            <person name="Merkel B.J."/>
            <person name="Hornburger P."/>
            <person name="Mueller R.-W."/>
            <person name="Bruemmer F."/>
            <person name="Labrenz M."/>
            <person name="Spormann A.M."/>
            <person name="Op den Camp H."/>
            <person name="Overmann J."/>
            <person name="Amann R."/>
            <person name="Jetten M.S.M."/>
            <person name="Mascher T."/>
            <person name="Medema M.H."/>
            <person name="Devos D.P."/>
            <person name="Kaster A.-K."/>
            <person name="Ovreas L."/>
            <person name="Rohde M."/>
            <person name="Galperin M.Y."/>
            <person name="Jogler C."/>
        </authorList>
    </citation>
    <scope>NUCLEOTIDE SEQUENCE [LARGE SCALE GENOMIC DNA]</scope>
    <source>
        <strain evidence="2 3">Pan265</strain>
    </source>
</reference>
<sequence length="407" mass="46156">MKIVTRKNLLWTGIAVASIGLLGIAALPADAQFRGDRQGPDRRGMMSPEKPEARGDQRTQMLRTLFRDVNLTDEQRETALEIGKQHRAEMQAWREANEPQLRELMADARDARELDDRDQLQALMAEFRELRESAPQMTDSLEGIRDILDEDQLATFDENLEKIRSQIERRMPQPGERRGPGFDQGRQGRGGPGFDQRRQGPGRPGFDQGRQGRGGPGFDQRRQGPGRPGFDGQRQGPPGPGGPEARGDQRTQMLRTLFRDVNLTDEQREAALEIGKQHRAEMQAWREANEPQLRELMADARDARELDDRDQLQALMAEFRELRESAPQMTDSLEGIRDILDEDQLATFDENLEKIRSQIERRMPQPGERRGPGRDAQRPRGPRSQAAPEQSGTTSAEKSSTEDQLDL</sequence>
<evidence type="ECO:0000313" key="2">
    <source>
        <dbReference type="EMBL" id="QDU71386.1"/>
    </source>
</evidence>
<feature type="compositionally biased region" description="Basic and acidic residues" evidence="1">
    <location>
        <begin position="354"/>
        <end position="378"/>
    </location>
</feature>
<dbReference type="KEGG" id="mcad:Pan265_12350"/>
<dbReference type="EMBL" id="CP036280">
    <property type="protein sequence ID" value="QDU71386.1"/>
    <property type="molecule type" value="Genomic_DNA"/>
</dbReference>
<feature type="compositionally biased region" description="Basic and acidic residues" evidence="1">
    <location>
        <begin position="166"/>
        <end position="180"/>
    </location>
</feature>
<protein>
    <submittedName>
        <fullName evidence="2">Periplasmic protein</fullName>
    </submittedName>
</protein>
<feature type="compositionally biased region" description="Polar residues" evidence="1">
    <location>
        <begin position="387"/>
        <end position="398"/>
    </location>
</feature>
<organism evidence="2 3">
    <name type="scientific">Mucisphaera calidilacus</name>
    <dbReference type="NCBI Taxonomy" id="2527982"/>
    <lineage>
        <taxon>Bacteria</taxon>
        <taxon>Pseudomonadati</taxon>
        <taxon>Planctomycetota</taxon>
        <taxon>Phycisphaerae</taxon>
        <taxon>Phycisphaerales</taxon>
        <taxon>Phycisphaeraceae</taxon>
        <taxon>Mucisphaera</taxon>
    </lineage>
</organism>
<feature type="region of interest" description="Disordered" evidence="1">
    <location>
        <begin position="354"/>
        <end position="407"/>
    </location>
</feature>
<feature type="compositionally biased region" description="Low complexity" evidence="1">
    <location>
        <begin position="199"/>
        <end position="209"/>
    </location>
</feature>
<feature type="compositionally biased region" description="Low complexity" evidence="1">
    <location>
        <begin position="223"/>
        <end position="236"/>
    </location>
</feature>
<evidence type="ECO:0000256" key="1">
    <source>
        <dbReference type="SAM" id="MobiDB-lite"/>
    </source>
</evidence>
<dbReference type="AlphaFoldDB" id="A0A518BWN7"/>
<feature type="region of interest" description="Disordered" evidence="1">
    <location>
        <begin position="166"/>
        <end position="248"/>
    </location>
</feature>
<name>A0A518BWN7_9BACT</name>
<dbReference type="Proteomes" id="UP000320386">
    <property type="component" value="Chromosome"/>
</dbReference>
<evidence type="ECO:0000313" key="3">
    <source>
        <dbReference type="Proteomes" id="UP000320386"/>
    </source>
</evidence>
<accession>A0A518BWN7</accession>